<evidence type="ECO:0000313" key="2">
    <source>
        <dbReference type="EMBL" id="EME40664.1"/>
    </source>
</evidence>
<name>N1PEZ4_DOTSN</name>
<proteinExistence type="predicted"/>
<dbReference type="EMBL" id="KB446543">
    <property type="protein sequence ID" value="EME40664.1"/>
    <property type="molecule type" value="Genomic_DNA"/>
</dbReference>
<feature type="region of interest" description="Disordered" evidence="1">
    <location>
        <begin position="43"/>
        <end position="65"/>
    </location>
</feature>
<keyword evidence="3" id="KW-1185">Reference proteome</keyword>
<evidence type="ECO:0000313" key="3">
    <source>
        <dbReference type="Proteomes" id="UP000016933"/>
    </source>
</evidence>
<reference evidence="2 3" key="2">
    <citation type="journal article" date="2012" name="PLoS Pathog.">
        <title>Diverse lifestyles and strategies of plant pathogenesis encoded in the genomes of eighteen Dothideomycetes fungi.</title>
        <authorList>
            <person name="Ohm R.A."/>
            <person name="Feau N."/>
            <person name="Henrissat B."/>
            <person name="Schoch C.L."/>
            <person name="Horwitz B.A."/>
            <person name="Barry K.W."/>
            <person name="Condon B.J."/>
            <person name="Copeland A.C."/>
            <person name="Dhillon B."/>
            <person name="Glaser F."/>
            <person name="Hesse C.N."/>
            <person name="Kosti I."/>
            <person name="LaButti K."/>
            <person name="Lindquist E.A."/>
            <person name="Lucas S."/>
            <person name="Salamov A.A."/>
            <person name="Bradshaw R.E."/>
            <person name="Ciuffetti L."/>
            <person name="Hamelin R.C."/>
            <person name="Kema G.H.J."/>
            <person name="Lawrence C."/>
            <person name="Scott J.A."/>
            <person name="Spatafora J.W."/>
            <person name="Turgeon B.G."/>
            <person name="de Wit P.J.G.M."/>
            <person name="Zhong S."/>
            <person name="Goodwin S.B."/>
            <person name="Grigoriev I.V."/>
        </authorList>
    </citation>
    <scope>NUCLEOTIDE SEQUENCE [LARGE SCALE GENOMIC DNA]</scope>
    <source>
        <strain evidence="3">NZE10 / CBS 128990</strain>
    </source>
</reference>
<organism evidence="2 3">
    <name type="scientific">Dothistroma septosporum (strain NZE10 / CBS 128990)</name>
    <name type="common">Red band needle blight fungus</name>
    <name type="synonym">Mycosphaerella pini</name>
    <dbReference type="NCBI Taxonomy" id="675120"/>
    <lineage>
        <taxon>Eukaryota</taxon>
        <taxon>Fungi</taxon>
        <taxon>Dikarya</taxon>
        <taxon>Ascomycota</taxon>
        <taxon>Pezizomycotina</taxon>
        <taxon>Dothideomycetes</taxon>
        <taxon>Dothideomycetidae</taxon>
        <taxon>Mycosphaerellales</taxon>
        <taxon>Mycosphaerellaceae</taxon>
        <taxon>Dothistroma</taxon>
    </lineage>
</organism>
<reference evidence="3" key="1">
    <citation type="journal article" date="2012" name="PLoS Genet.">
        <title>The genomes of the fungal plant pathogens Cladosporium fulvum and Dothistroma septosporum reveal adaptation to different hosts and lifestyles but also signatures of common ancestry.</title>
        <authorList>
            <person name="de Wit P.J.G.M."/>
            <person name="van der Burgt A."/>
            <person name="Oekmen B."/>
            <person name="Stergiopoulos I."/>
            <person name="Abd-Elsalam K.A."/>
            <person name="Aerts A.L."/>
            <person name="Bahkali A.H."/>
            <person name="Beenen H.G."/>
            <person name="Chettri P."/>
            <person name="Cox M.P."/>
            <person name="Datema E."/>
            <person name="de Vries R.P."/>
            <person name="Dhillon B."/>
            <person name="Ganley A.R."/>
            <person name="Griffiths S.A."/>
            <person name="Guo Y."/>
            <person name="Hamelin R.C."/>
            <person name="Henrissat B."/>
            <person name="Kabir M.S."/>
            <person name="Jashni M.K."/>
            <person name="Kema G."/>
            <person name="Klaubauf S."/>
            <person name="Lapidus A."/>
            <person name="Levasseur A."/>
            <person name="Lindquist E."/>
            <person name="Mehrabi R."/>
            <person name="Ohm R.A."/>
            <person name="Owen T.J."/>
            <person name="Salamov A."/>
            <person name="Schwelm A."/>
            <person name="Schijlen E."/>
            <person name="Sun H."/>
            <person name="van den Burg H.A."/>
            <person name="van Ham R.C.H.J."/>
            <person name="Zhang S."/>
            <person name="Goodwin S.B."/>
            <person name="Grigoriev I.V."/>
            <person name="Collemare J."/>
            <person name="Bradshaw R.E."/>
        </authorList>
    </citation>
    <scope>NUCLEOTIDE SEQUENCE [LARGE SCALE GENOMIC DNA]</scope>
    <source>
        <strain evidence="3">NZE10 / CBS 128990</strain>
    </source>
</reference>
<gene>
    <name evidence="2" type="ORF">DOTSEDRAFT_46972</name>
</gene>
<dbReference type="Proteomes" id="UP000016933">
    <property type="component" value="Unassembled WGS sequence"/>
</dbReference>
<sequence length="65" mass="7106">MHRARLRSQPPGELSLHDGTSLVSLRRSIAVLLPNAAPVGRTVLQTDSESRAGAHKRDTSLHDLR</sequence>
<dbReference type="HOGENOM" id="CLU_2849665_0_0_1"/>
<evidence type="ECO:0000256" key="1">
    <source>
        <dbReference type="SAM" id="MobiDB-lite"/>
    </source>
</evidence>
<protein>
    <submittedName>
        <fullName evidence="2">Uncharacterized protein</fullName>
    </submittedName>
</protein>
<feature type="compositionally biased region" description="Basic and acidic residues" evidence="1">
    <location>
        <begin position="48"/>
        <end position="65"/>
    </location>
</feature>
<accession>N1PEZ4</accession>
<dbReference type="AlphaFoldDB" id="N1PEZ4"/>